<dbReference type="Pfam" id="PF11815">
    <property type="entry name" value="DUF3336"/>
    <property type="match status" value="1"/>
</dbReference>
<gene>
    <name evidence="2" type="ORF">BVRB_039430</name>
</gene>
<feature type="non-terminal residue" evidence="2">
    <location>
        <position position="1"/>
    </location>
</feature>
<dbReference type="OrthoDB" id="15478at2759"/>
<accession>A0A0J7YNE5</accession>
<dbReference type="EMBL" id="KQ114742">
    <property type="protein sequence ID" value="KMS65102.1"/>
    <property type="molecule type" value="Genomic_DNA"/>
</dbReference>
<proteinExistence type="predicted"/>
<sequence length="114" mass="13321">TGRGYFKRMLQSLREHIALAAGRKICYAKQLTNGQLGSGLYRRIRLLKEQMDSAKSYSDWKACADEVDILKGKSGWKDNPESALYDWKRIQLMTDEIRKLNEIKNVPEIIHYMR</sequence>
<name>A0A0J7YNE5_BETVV</name>
<dbReference type="InterPro" id="IPR021771">
    <property type="entry name" value="Triacylglycerol_lipase_N"/>
</dbReference>
<dbReference type="GO" id="GO:0006629">
    <property type="term" value="P:lipid metabolic process"/>
    <property type="evidence" value="ECO:0007669"/>
    <property type="project" value="InterPro"/>
</dbReference>
<protein>
    <recommendedName>
        <fullName evidence="1">Triacylglycerol lipase N-terminal domain-containing protein</fullName>
    </recommendedName>
</protein>
<keyword evidence="3" id="KW-1185">Reference proteome</keyword>
<reference evidence="2 3" key="1">
    <citation type="journal article" date="2014" name="Nature">
        <title>The genome of the recently domesticated crop plant sugar beet (Beta vulgaris).</title>
        <authorList>
            <person name="Dohm J.C."/>
            <person name="Minoche A.E."/>
            <person name="Holtgrawe D."/>
            <person name="Capella-Gutierrez S."/>
            <person name="Zakrzewski F."/>
            <person name="Tafer H."/>
            <person name="Rupp O."/>
            <person name="Sorensen T.R."/>
            <person name="Stracke R."/>
            <person name="Reinhardt R."/>
            <person name="Goesmann A."/>
            <person name="Kraft T."/>
            <person name="Schulz B."/>
            <person name="Stadler P.F."/>
            <person name="Schmidt T."/>
            <person name="Gabaldon T."/>
            <person name="Lehrach H."/>
            <person name="Weisshaar B."/>
            <person name="Himmelbauer H."/>
        </authorList>
    </citation>
    <scope>NUCLEOTIDE SEQUENCE [LARGE SCALE GENOMIC DNA]</scope>
    <source>
        <tissue evidence="2">Taproot</tissue>
    </source>
</reference>
<organism evidence="2 3">
    <name type="scientific">Beta vulgaris subsp. vulgaris</name>
    <name type="common">Beet</name>
    <dbReference type="NCBI Taxonomy" id="3555"/>
    <lineage>
        <taxon>Eukaryota</taxon>
        <taxon>Viridiplantae</taxon>
        <taxon>Streptophyta</taxon>
        <taxon>Embryophyta</taxon>
        <taxon>Tracheophyta</taxon>
        <taxon>Spermatophyta</taxon>
        <taxon>Magnoliopsida</taxon>
        <taxon>eudicotyledons</taxon>
        <taxon>Gunneridae</taxon>
        <taxon>Pentapetalae</taxon>
        <taxon>Caryophyllales</taxon>
        <taxon>Chenopodiaceae</taxon>
        <taxon>Betoideae</taxon>
        <taxon>Beta</taxon>
    </lineage>
</organism>
<feature type="domain" description="Triacylglycerol lipase N-terminal" evidence="1">
    <location>
        <begin position="43"/>
        <end position="114"/>
    </location>
</feature>
<dbReference type="Proteomes" id="UP000035740">
    <property type="component" value="Unassembled WGS sequence"/>
</dbReference>
<dbReference type="GO" id="GO:0004806">
    <property type="term" value="F:triacylglycerol lipase activity"/>
    <property type="evidence" value="ECO:0007669"/>
    <property type="project" value="InterPro"/>
</dbReference>
<dbReference type="Gramene" id="KMS65102">
    <property type="protein sequence ID" value="KMS65102"/>
    <property type="gene ID" value="BVRB_039430"/>
</dbReference>
<evidence type="ECO:0000313" key="3">
    <source>
        <dbReference type="Proteomes" id="UP000035740"/>
    </source>
</evidence>
<dbReference type="AlphaFoldDB" id="A0A0J7YNE5"/>
<evidence type="ECO:0000259" key="1">
    <source>
        <dbReference type="Pfam" id="PF11815"/>
    </source>
</evidence>
<evidence type="ECO:0000313" key="2">
    <source>
        <dbReference type="EMBL" id="KMS65102.1"/>
    </source>
</evidence>